<keyword evidence="11" id="KW-1185">Reference proteome</keyword>
<comment type="similarity">
    <text evidence="2">Belongs to the FliH family.</text>
</comment>
<dbReference type="RefSeq" id="WP_380772418.1">
    <property type="nucleotide sequence ID" value="NZ_JBHUEO010000005.1"/>
</dbReference>
<feature type="coiled-coil region" evidence="8">
    <location>
        <begin position="43"/>
        <end position="88"/>
    </location>
</feature>
<comment type="caution">
    <text evidence="10">The sequence shown here is derived from an EMBL/GenBank/DDBJ whole genome shotgun (WGS) entry which is preliminary data.</text>
</comment>
<keyword evidence="10" id="KW-0282">Flagellum</keyword>
<dbReference type="PANTHER" id="PTHR34982">
    <property type="entry name" value="YOP PROTEINS TRANSLOCATION PROTEIN L"/>
    <property type="match status" value="1"/>
</dbReference>
<evidence type="ECO:0000256" key="1">
    <source>
        <dbReference type="ARBA" id="ARBA00003041"/>
    </source>
</evidence>
<reference evidence="11" key="1">
    <citation type="journal article" date="2019" name="Int. J. Syst. Evol. Microbiol.">
        <title>The Global Catalogue of Microorganisms (GCM) 10K type strain sequencing project: providing services to taxonomists for standard genome sequencing and annotation.</title>
        <authorList>
            <consortium name="The Broad Institute Genomics Platform"/>
            <consortium name="The Broad Institute Genome Sequencing Center for Infectious Disease"/>
            <person name="Wu L."/>
            <person name="Ma J."/>
        </authorList>
    </citation>
    <scope>NUCLEOTIDE SEQUENCE [LARGE SCALE GENOMIC DNA]</scope>
    <source>
        <strain evidence="11">CGMCC 1.12295</strain>
    </source>
</reference>
<dbReference type="NCBIfam" id="TIGR03825">
    <property type="entry name" value="FliH_bacil"/>
    <property type="match status" value="1"/>
</dbReference>
<keyword evidence="10" id="KW-0969">Cilium</keyword>
<accession>A0ABW4KGJ5</accession>
<evidence type="ECO:0000256" key="6">
    <source>
        <dbReference type="ARBA" id="ARBA00023225"/>
    </source>
</evidence>
<keyword evidence="5" id="KW-0653">Protein transport</keyword>
<evidence type="ECO:0000313" key="10">
    <source>
        <dbReference type="EMBL" id="MFD1705881.1"/>
    </source>
</evidence>
<keyword evidence="6" id="KW-1006">Bacterial flagellum protein export</keyword>
<dbReference type="Proteomes" id="UP001597301">
    <property type="component" value="Unassembled WGS sequence"/>
</dbReference>
<dbReference type="InterPro" id="IPR051472">
    <property type="entry name" value="T3SS_Stator/FliH"/>
</dbReference>
<organism evidence="10 11">
    <name type="scientific">Siminovitchia sediminis</name>
    <dbReference type="NCBI Taxonomy" id="1274353"/>
    <lineage>
        <taxon>Bacteria</taxon>
        <taxon>Bacillati</taxon>
        <taxon>Bacillota</taxon>
        <taxon>Bacilli</taxon>
        <taxon>Bacillales</taxon>
        <taxon>Bacillaceae</taxon>
        <taxon>Siminovitchia</taxon>
    </lineage>
</organism>
<comment type="function">
    <text evidence="1">Needed for flagellar regrowth and assembly.</text>
</comment>
<name>A0ABW4KGJ5_9BACI</name>
<evidence type="ECO:0000256" key="3">
    <source>
        <dbReference type="ARBA" id="ARBA00022448"/>
    </source>
</evidence>
<keyword evidence="8" id="KW-0175">Coiled coil</keyword>
<evidence type="ECO:0000259" key="9">
    <source>
        <dbReference type="Pfam" id="PF02108"/>
    </source>
</evidence>
<feature type="domain" description="Flagellar assembly protein FliH/Type III secretion system HrpE" evidence="9">
    <location>
        <begin position="113"/>
        <end position="240"/>
    </location>
</feature>
<evidence type="ECO:0000256" key="2">
    <source>
        <dbReference type="ARBA" id="ARBA00006602"/>
    </source>
</evidence>
<evidence type="ECO:0000256" key="5">
    <source>
        <dbReference type="ARBA" id="ARBA00022927"/>
    </source>
</evidence>
<evidence type="ECO:0000256" key="7">
    <source>
        <dbReference type="NCBIfam" id="TIGR03825"/>
    </source>
</evidence>
<dbReference type="EMBL" id="JBHUEO010000005">
    <property type="protein sequence ID" value="MFD1705881.1"/>
    <property type="molecule type" value="Genomic_DNA"/>
</dbReference>
<dbReference type="Pfam" id="PF02108">
    <property type="entry name" value="FliH"/>
    <property type="match status" value="1"/>
</dbReference>
<dbReference type="InterPro" id="IPR022524">
    <property type="entry name" value="FliH_Bacilli"/>
</dbReference>
<protein>
    <recommendedName>
        <fullName evidence="7">Flagellar assembly protein FliH</fullName>
    </recommendedName>
</protein>
<proteinExistence type="inferred from homology"/>
<gene>
    <name evidence="10" type="primary">fliH</name>
    <name evidence="10" type="ORF">ACFSCZ_03835</name>
</gene>
<evidence type="ECO:0000313" key="11">
    <source>
        <dbReference type="Proteomes" id="UP001597301"/>
    </source>
</evidence>
<keyword evidence="3" id="KW-0813">Transport</keyword>
<evidence type="ECO:0000256" key="8">
    <source>
        <dbReference type="SAM" id="Coils"/>
    </source>
</evidence>
<sequence>MSNILRFHPEEILADSKLIKPKKVAGTVRENENIDPSIEEKMYKLVENAKKQAERILEAAAREAEQLRKQINEEKSHWESEKKSLSEQAWNEGYQSGLEQGRKAGKNEYSKLIDTAAEAINQARSDTKTYIASAEQTILELAMASAETILGTVLTETPEKFLEVVKKGIAELKDEKEVEIYVHPSKLQWLVSSRSVLESIFPREVNCYFYPKEELGDDDCVIECETVRIDVSIDSQLKELKERLVELLSADPE</sequence>
<dbReference type="InterPro" id="IPR018035">
    <property type="entry name" value="Flagellar_FliH/T3SS_HrpE"/>
</dbReference>
<evidence type="ECO:0000256" key="4">
    <source>
        <dbReference type="ARBA" id="ARBA00022795"/>
    </source>
</evidence>
<dbReference type="PANTHER" id="PTHR34982:SF1">
    <property type="entry name" value="FLAGELLAR ASSEMBLY PROTEIN FLIH"/>
    <property type="match status" value="1"/>
</dbReference>
<keyword evidence="4" id="KW-1005">Bacterial flagellum biogenesis</keyword>
<keyword evidence="10" id="KW-0966">Cell projection</keyword>